<keyword evidence="1" id="KW-0472">Membrane</keyword>
<feature type="domain" description="RGS" evidence="2">
    <location>
        <begin position="308"/>
        <end position="435"/>
    </location>
</feature>
<keyword evidence="1" id="KW-0812">Transmembrane</keyword>
<reference evidence="4" key="1">
    <citation type="submission" date="2022-03" db="EMBL/GenBank/DDBJ databases">
        <authorList>
            <person name="Tunstrom K."/>
        </authorList>
    </citation>
    <scope>NUCLEOTIDE SEQUENCE</scope>
</reference>
<dbReference type="Proteomes" id="UP001153954">
    <property type="component" value="Unassembled WGS sequence"/>
</dbReference>
<dbReference type="SUPFAM" id="SSF48097">
    <property type="entry name" value="Regulator of G-protein signaling, RGS"/>
    <property type="match status" value="1"/>
</dbReference>
<dbReference type="InterPro" id="IPR036871">
    <property type="entry name" value="PX_dom_sf"/>
</dbReference>
<protein>
    <recommendedName>
        <fullName evidence="6">Sorting nexin-14-like</fullName>
    </recommendedName>
</protein>
<evidence type="ECO:0000259" key="2">
    <source>
        <dbReference type="PROSITE" id="PS50132"/>
    </source>
</evidence>
<dbReference type="EMBL" id="CAKOGL010000010">
    <property type="protein sequence ID" value="CAH2091482.1"/>
    <property type="molecule type" value="Genomic_DNA"/>
</dbReference>
<dbReference type="PANTHER" id="PTHR22775">
    <property type="entry name" value="SORTING NEXIN"/>
    <property type="match status" value="1"/>
</dbReference>
<evidence type="ECO:0000313" key="4">
    <source>
        <dbReference type="EMBL" id="CAH2091482.1"/>
    </source>
</evidence>
<dbReference type="InterPro" id="IPR001683">
    <property type="entry name" value="PX_dom"/>
</dbReference>
<evidence type="ECO:0000313" key="5">
    <source>
        <dbReference type="Proteomes" id="UP001153954"/>
    </source>
</evidence>
<proteinExistence type="predicted"/>
<dbReference type="PROSITE" id="PS51207">
    <property type="entry name" value="PXA"/>
    <property type="match status" value="1"/>
</dbReference>
<evidence type="ECO:0008006" key="6">
    <source>
        <dbReference type="Google" id="ProtNLM"/>
    </source>
</evidence>
<dbReference type="GO" id="GO:0097352">
    <property type="term" value="P:autophagosome maturation"/>
    <property type="evidence" value="ECO:0007669"/>
    <property type="project" value="TreeGrafter"/>
</dbReference>
<comment type="caution">
    <text evidence="4">The sequence shown here is derived from an EMBL/GenBank/DDBJ whole genome shotgun (WGS) entry which is preliminary data.</text>
</comment>
<dbReference type="InterPro" id="IPR036305">
    <property type="entry name" value="RGS_sf"/>
</dbReference>
<evidence type="ECO:0000256" key="1">
    <source>
        <dbReference type="SAM" id="Phobius"/>
    </source>
</evidence>
<keyword evidence="1" id="KW-1133">Transmembrane helix</keyword>
<dbReference type="GO" id="GO:0005770">
    <property type="term" value="C:late endosome"/>
    <property type="evidence" value="ECO:0007669"/>
    <property type="project" value="TreeGrafter"/>
</dbReference>
<dbReference type="InterPro" id="IPR003114">
    <property type="entry name" value="Phox_assoc"/>
</dbReference>
<dbReference type="InterPro" id="IPR044926">
    <property type="entry name" value="RGS_subdomain_2"/>
</dbReference>
<gene>
    <name evidence="4" type="ORF">EEDITHA_LOCUS7345</name>
</gene>
<dbReference type="SMART" id="SM00315">
    <property type="entry name" value="RGS"/>
    <property type="match status" value="1"/>
</dbReference>
<dbReference type="Gene3D" id="3.30.1520.10">
    <property type="entry name" value="Phox-like domain"/>
    <property type="match status" value="1"/>
</dbReference>
<dbReference type="SUPFAM" id="SSF64268">
    <property type="entry name" value="PX domain"/>
    <property type="match status" value="1"/>
</dbReference>
<dbReference type="AlphaFoldDB" id="A0AAU9TYN1"/>
<name>A0AAU9TYN1_EUPED</name>
<dbReference type="PROSITE" id="PS50132">
    <property type="entry name" value="RGS"/>
    <property type="match status" value="1"/>
</dbReference>
<accession>A0AAU9TYN1</accession>
<feature type="domain" description="PXA" evidence="3">
    <location>
        <begin position="115"/>
        <end position="272"/>
    </location>
</feature>
<keyword evidence="5" id="KW-1185">Reference proteome</keyword>
<dbReference type="InterPro" id="IPR016137">
    <property type="entry name" value="RGS"/>
</dbReference>
<organism evidence="4 5">
    <name type="scientific">Euphydryas editha</name>
    <name type="common">Edith's checkerspot</name>
    <dbReference type="NCBI Taxonomy" id="104508"/>
    <lineage>
        <taxon>Eukaryota</taxon>
        <taxon>Metazoa</taxon>
        <taxon>Ecdysozoa</taxon>
        <taxon>Arthropoda</taxon>
        <taxon>Hexapoda</taxon>
        <taxon>Insecta</taxon>
        <taxon>Pterygota</taxon>
        <taxon>Neoptera</taxon>
        <taxon>Endopterygota</taxon>
        <taxon>Lepidoptera</taxon>
        <taxon>Glossata</taxon>
        <taxon>Ditrysia</taxon>
        <taxon>Papilionoidea</taxon>
        <taxon>Nymphalidae</taxon>
        <taxon>Nymphalinae</taxon>
        <taxon>Euphydryas</taxon>
    </lineage>
</organism>
<dbReference type="PANTHER" id="PTHR22775:SF44">
    <property type="entry name" value="SORTING NEXIN-14"/>
    <property type="match status" value="1"/>
</dbReference>
<dbReference type="SMART" id="SM00313">
    <property type="entry name" value="PXA"/>
    <property type="match status" value="1"/>
</dbReference>
<sequence>MTERCQTEFTEKIDNRNYIIYVGIFVVLFAVLYSYRFHLITIFVSYVLGCVACYYVLNSNILQRFIEQLTYNFVKKLPNKEDNVVSKGCHTCGSDNCNRHDPEISAEPWTNLQIHKQLDQAIEDFYNTILEQFINSWYSKITLQPFFVDELRQQLRYASASLLMRALKINYAKFICDRLIPCALRHYSVSSAGFRQTVHIAASNRSAELKYLRCLTETLLPYLLRNSECQNSVFRVLIREIFAGWVLLSLTDVLADPYILNTLIVLATGDETMAELPATPNYKVEFLENFVRQSESLYSSRGKLLRIDLELLLNNQEHFYALLHHLKTTTDIYLLQFYKDIKSFQTRILTPELSEEQAKELHSEARALFAADVPRVTLPPPLLLELERLLEAGPACVTRLQTSRALYQAARQSHSALEKVMLPRFLHSEEFYKLFIGPRLPTGYQKQMTKRPQDKLNMLKLGLKLKNVIKPQVIDGQLLESFTSELDDAEDIENVDILKYLDSLAAEDSMDQDLSTYKVVLTNVVSRLQAPPRRGPVRVFTLAAQRVAGALPPALALVERSEHDFHLLRGKLLEFHGDALLADLPLPSRRDNSPLETLRYKYEDFLQRLIQINLLRTSELLHLFLTVDGDFSTVIQASTLNASGTDLGNIYQSVAHKLRKEKGQHLESFLRNFLISSDKERYQALKQGTTRDVEEAHEVNEQEIVEKVTEHKNKPRNIHKSIFMNNFDVEPVVTQSDTEYQTTVVGFSQCFMYLLLKVIKARSFVTGIIGNLVAMLRHVLDDIFNRALNKGLSNLLTERRLAHLIRLGHDVLFGKKSTSNVDPLIQRELAREQLLKTIPVPATIVFGPGLPAAVLTAFEVIQCPQLNKQLVYNLLDLCVMELFPELLKSERNQPAS</sequence>
<dbReference type="Pfam" id="PF00787">
    <property type="entry name" value="PX"/>
    <property type="match status" value="1"/>
</dbReference>
<dbReference type="GO" id="GO:0035091">
    <property type="term" value="F:phosphatidylinositol binding"/>
    <property type="evidence" value="ECO:0007669"/>
    <property type="project" value="InterPro"/>
</dbReference>
<feature type="transmembrane region" description="Helical" evidence="1">
    <location>
        <begin position="18"/>
        <end position="35"/>
    </location>
</feature>
<dbReference type="Gene3D" id="1.10.167.10">
    <property type="entry name" value="Regulator of G-protein Signalling 4, domain 2"/>
    <property type="match status" value="1"/>
</dbReference>
<evidence type="ECO:0000259" key="3">
    <source>
        <dbReference type="PROSITE" id="PS51207"/>
    </source>
</evidence>
<dbReference type="Pfam" id="PF02194">
    <property type="entry name" value="PXA"/>
    <property type="match status" value="1"/>
</dbReference>